<dbReference type="AlphaFoldDB" id="A0A0F9VAH5"/>
<evidence type="ECO:0000256" key="1">
    <source>
        <dbReference type="SAM" id="Phobius"/>
    </source>
</evidence>
<reference evidence="2" key="1">
    <citation type="journal article" date="2015" name="Nature">
        <title>Complex archaea that bridge the gap between prokaryotes and eukaryotes.</title>
        <authorList>
            <person name="Spang A."/>
            <person name="Saw J.H."/>
            <person name="Jorgensen S.L."/>
            <person name="Zaremba-Niedzwiedzka K."/>
            <person name="Martijn J."/>
            <person name="Lind A.E."/>
            <person name="van Eijk R."/>
            <person name="Schleper C."/>
            <person name="Guy L."/>
            <person name="Ettema T.J."/>
        </authorList>
    </citation>
    <scope>NUCLEOTIDE SEQUENCE</scope>
</reference>
<protein>
    <submittedName>
        <fullName evidence="2">Uncharacterized protein</fullName>
    </submittedName>
</protein>
<sequence length="129" mass="14276">MGKLISAFRKYTSPKIPKGILKMRDDAATEMVKSTAPQRAWIKPAIIIGIFFLIAGAMTIVFTYAEPSTSADPLPTPTPIAAEVTPTPANVLEEQFPAVYNIFNTIPYLFVFIFVGMVLMLAMRTLRSY</sequence>
<gene>
    <name evidence="2" type="ORF">LCGC14_0429920</name>
</gene>
<evidence type="ECO:0000313" key="2">
    <source>
        <dbReference type="EMBL" id="KKN70561.1"/>
    </source>
</evidence>
<organism evidence="2">
    <name type="scientific">marine sediment metagenome</name>
    <dbReference type="NCBI Taxonomy" id="412755"/>
    <lineage>
        <taxon>unclassified sequences</taxon>
        <taxon>metagenomes</taxon>
        <taxon>ecological metagenomes</taxon>
    </lineage>
</organism>
<keyword evidence="1" id="KW-0812">Transmembrane</keyword>
<proteinExistence type="predicted"/>
<keyword evidence="1" id="KW-0472">Membrane</keyword>
<keyword evidence="1" id="KW-1133">Transmembrane helix</keyword>
<accession>A0A0F9VAH5</accession>
<feature type="transmembrane region" description="Helical" evidence="1">
    <location>
        <begin position="106"/>
        <end position="126"/>
    </location>
</feature>
<name>A0A0F9VAH5_9ZZZZ</name>
<comment type="caution">
    <text evidence="2">The sequence shown here is derived from an EMBL/GenBank/DDBJ whole genome shotgun (WGS) entry which is preliminary data.</text>
</comment>
<dbReference type="EMBL" id="LAZR01000401">
    <property type="protein sequence ID" value="KKN70561.1"/>
    <property type="molecule type" value="Genomic_DNA"/>
</dbReference>
<feature type="transmembrane region" description="Helical" evidence="1">
    <location>
        <begin position="41"/>
        <end position="65"/>
    </location>
</feature>